<name>A0AAE0EM81_9CHLO</name>
<dbReference type="PANTHER" id="PTHR46361">
    <property type="entry name" value="ELECTRON CARRIER/ PROTEIN DISULFIDE OXIDOREDUCTASE"/>
    <property type="match status" value="1"/>
</dbReference>
<keyword evidence="2" id="KW-1185">Reference proteome</keyword>
<protein>
    <recommendedName>
        <fullName evidence="3">DUF547 domain-containing protein</fullName>
    </recommendedName>
</protein>
<dbReference type="AlphaFoldDB" id="A0AAE0EM81"/>
<evidence type="ECO:0008006" key="3">
    <source>
        <dbReference type="Google" id="ProtNLM"/>
    </source>
</evidence>
<dbReference type="EMBL" id="LGRX02035686">
    <property type="protein sequence ID" value="KAK3233541.1"/>
    <property type="molecule type" value="Genomic_DNA"/>
</dbReference>
<gene>
    <name evidence="1" type="ORF">CYMTET_56174</name>
</gene>
<accession>A0AAE0EM81</accession>
<sequence>MRLEDLRSMPTLSRGIEGDVEVDAENKTVVLSKIFKWYASDFGATDREVLQWVIPYLPSDKARQLEEYVQAEPDETDPPFIVDYAEYDWGINKK</sequence>
<reference evidence="1 2" key="1">
    <citation type="journal article" date="2015" name="Genome Biol. Evol.">
        <title>Comparative Genomics of a Bacterivorous Green Alga Reveals Evolutionary Causalities and Consequences of Phago-Mixotrophic Mode of Nutrition.</title>
        <authorList>
            <person name="Burns J.A."/>
            <person name="Paasch A."/>
            <person name="Narechania A."/>
            <person name="Kim E."/>
        </authorList>
    </citation>
    <scope>NUCLEOTIDE SEQUENCE [LARGE SCALE GENOMIC DNA]</scope>
    <source>
        <strain evidence="1 2">PLY_AMNH</strain>
    </source>
</reference>
<dbReference type="Proteomes" id="UP001190700">
    <property type="component" value="Unassembled WGS sequence"/>
</dbReference>
<organism evidence="1 2">
    <name type="scientific">Cymbomonas tetramitiformis</name>
    <dbReference type="NCBI Taxonomy" id="36881"/>
    <lineage>
        <taxon>Eukaryota</taxon>
        <taxon>Viridiplantae</taxon>
        <taxon>Chlorophyta</taxon>
        <taxon>Pyramimonadophyceae</taxon>
        <taxon>Pyramimonadales</taxon>
        <taxon>Pyramimonadaceae</taxon>
        <taxon>Cymbomonas</taxon>
    </lineage>
</organism>
<comment type="caution">
    <text evidence="1">The sequence shown here is derived from an EMBL/GenBank/DDBJ whole genome shotgun (WGS) entry which is preliminary data.</text>
</comment>
<evidence type="ECO:0000313" key="2">
    <source>
        <dbReference type="Proteomes" id="UP001190700"/>
    </source>
</evidence>
<proteinExistence type="predicted"/>
<dbReference type="PANTHER" id="PTHR46361:SF3">
    <property type="entry name" value="ELECTRON CARRIER_ PROTEIN DISULFIDE OXIDOREDUCTASE"/>
    <property type="match status" value="1"/>
</dbReference>
<evidence type="ECO:0000313" key="1">
    <source>
        <dbReference type="EMBL" id="KAK3233541.1"/>
    </source>
</evidence>